<dbReference type="Proteomes" id="UP000050741">
    <property type="component" value="Unassembled WGS sequence"/>
</dbReference>
<dbReference type="GO" id="GO:0005993">
    <property type="term" value="P:trehalose catabolic process"/>
    <property type="evidence" value="ECO:0007669"/>
    <property type="project" value="TreeGrafter"/>
</dbReference>
<dbReference type="InterPro" id="IPR001661">
    <property type="entry name" value="Glyco_hydro_37"/>
</dbReference>
<reference evidence="8" key="3">
    <citation type="submission" date="2016-06" db="UniProtKB">
        <authorList>
            <consortium name="WormBaseParasite"/>
        </authorList>
    </citation>
    <scope>IDENTIFICATION</scope>
</reference>
<dbReference type="WBParaSite" id="GPLIN_001086800">
    <property type="protein sequence ID" value="GPLIN_001086800"/>
    <property type="gene ID" value="GPLIN_001086800"/>
</dbReference>
<evidence type="ECO:0000256" key="3">
    <source>
        <dbReference type="ARBA" id="ARBA00012757"/>
    </source>
</evidence>
<sequence>MNGKGNQKNSLIYVSNPFMVPGGRFREFRYWDAYLIARGLIASGWNRTTSVKNMCKNFAEMVNRFGFVPTGGRIYYNKRSQPPFLTLMVYDYFGATGDIKFLKEIFAVDVKGREKTFYQYRADTNMPRPEAFCQDVDLVKNISDPKEKAKIWHNIANWIKCTEYFMDHWLKGAKVFIGPEVNCRTEASMAAAQNLPLILHKCKGRTISDKKKCIRICAQVPAESAIARSFMALLGHFRWR</sequence>
<evidence type="ECO:0000256" key="5">
    <source>
        <dbReference type="ARBA" id="ARBA00030473"/>
    </source>
</evidence>
<evidence type="ECO:0000256" key="6">
    <source>
        <dbReference type="ARBA" id="ARBA00031637"/>
    </source>
</evidence>
<evidence type="ECO:0000313" key="7">
    <source>
        <dbReference type="Proteomes" id="UP000050741"/>
    </source>
</evidence>
<protein>
    <recommendedName>
        <fullName evidence="4">Trehalase</fullName>
        <ecNumber evidence="3">3.2.1.28</ecNumber>
    </recommendedName>
    <alternativeName>
        <fullName evidence="5">Alpha,alpha-trehalase</fullName>
    </alternativeName>
    <alternativeName>
        <fullName evidence="6">Alpha,alpha-trehalose glucohydrolase</fullName>
    </alternativeName>
</protein>
<dbReference type="GO" id="GO:0004555">
    <property type="term" value="F:alpha,alpha-trehalase activity"/>
    <property type="evidence" value="ECO:0007669"/>
    <property type="project" value="UniProtKB-EC"/>
</dbReference>
<evidence type="ECO:0000256" key="1">
    <source>
        <dbReference type="ARBA" id="ARBA00001576"/>
    </source>
</evidence>
<dbReference type="PANTHER" id="PTHR23403">
    <property type="entry name" value="TREHALASE"/>
    <property type="match status" value="1"/>
</dbReference>
<keyword evidence="7" id="KW-1185">Reference proteome</keyword>
<reference evidence="7" key="1">
    <citation type="submission" date="2013-12" db="EMBL/GenBank/DDBJ databases">
        <authorList>
            <person name="Aslett M."/>
        </authorList>
    </citation>
    <scope>NUCLEOTIDE SEQUENCE [LARGE SCALE GENOMIC DNA]</scope>
    <source>
        <strain evidence="7">Lindley</strain>
    </source>
</reference>
<dbReference type="EC" id="3.2.1.28" evidence="3"/>
<evidence type="ECO:0000256" key="2">
    <source>
        <dbReference type="ARBA" id="ARBA00005615"/>
    </source>
</evidence>
<evidence type="ECO:0000256" key="4">
    <source>
        <dbReference type="ARBA" id="ARBA00019905"/>
    </source>
</evidence>
<dbReference type="Gene3D" id="1.50.10.10">
    <property type="match status" value="1"/>
</dbReference>
<dbReference type="AlphaFoldDB" id="A0A183CDB4"/>
<organism evidence="7 8">
    <name type="scientific">Globodera pallida</name>
    <name type="common">Potato cyst nematode worm</name>
    <name type="synonym">Heterodera pallida</name>
    <dbReference type="NCBI Taxonomy" id="36090"/>
    <lineage>
        <taxon>Eukaryota</taxon>
        <taxon>Metazoa</taxon>
        <taxon>Ecdysozoa</taxon>
        <taxon>Nematoda</taxon>
        <taxon>Chromadorea</taxon>
        <taxon>Rhabditida</taxon>
        <taxon>Tylenchina</taxon>
        <taxon>Tylenchomorpha</taxon>
        <taxon>Tylenchoidea</taxon>
        <taxon>Heteroderidae</taxon>
        <taxon>Heteroderinae</taxon>
        <taxon>Globodera</taxon>
    </lineage>
</organism>
<proteinExistence type="inferred from homology"/>
<dbReference type="PANTHER" id="PTHR23403:SF1">
    <property type="entry name" value="TREHALASE"/>
    <property type="match status" value="1"/>
</dbReference>
<accession>A0A183CDB4</accession>
<comment type="catalytic activity">
    <reaction evidence="1">
        <text>alpha,alpha-trehalose + H2O = alpha-D-glucose + beta-D-glucose</text>
        <dbReference type="Rhea" id="RHEA:32675"/>
        <dbReference type="ChEBI" id="CHEBI:15377"/>
        <dbReference type="ChEBI" id="CHEBI:15903"/>
        <dbReference type="ChEBI" id="CHEBI:16551"/>
        <dbReference type="ChEBI" id="CHEBI:17925"/>
        <dbReference type="EC" id="3.2.1.28"/>
    </reaction>
</comment>
<evidence type="ECO:0000313" key="8">
    <source>
        <dbReference type="WBParaSite" id="GPLIN_001086800"/>
    </source>
</evidence>
<name>A0A183CDB4_GLOPA</name>
<reference evidence="7" key="2">
    <citation type="submission" date="2014-05" db="EMBL/GenBank/DDBJ databases">
        <title>The genome and life-stage specific transcriptomes of Globodera pallida elucidate key aspects of plant parasitism by a cyst nematode.</title>
        <authorList>
            <person name="Cotton J.A."/>
            <person name="Lilley C.J."/>
            <person name="Jones L.M."/>
            <person name="Kikuchi T."/>
            <person name="Reid A.J."/>
            <person name="Thorpe P."/>
            <person name="Tsai I.J."/>
            <person name="Beasley H."/>
            <person name="Blok V."/>
            <person name="Cock P.J.A."/>
            <person name="Van den Akker S.E."/>
            <person name="Holroyd N."/>
            <person name="Hunt M."/>
            <person name="Mantelin S."/>
            <person name="Naghra H."/>
            <person name="Pain A."/>
            <person name="Palomares-Rius J.E."/>
            <person name="Zarowiecki M."/>
            <person name="Berriman M."/>
            <person name="Jones J.T."/>
            <person name="Urwin P.E."/>
        </authorList>
    </citation>
    <scope>NUCLEOTIDE SEQUENCE [LARGE SCALE GENOMIC DNA]</scope>
    <source>
        <strain evidence="7">Lindley</strain>
    </source>
</reference>
<comment type="similarity">
    <text evidence="2">Belongs to the glycosyl hydrolase 37 family.</text>
</comment>
<dbReference type="InterPro" id="IPR008928">
    <property type="entry name" value="6-hairpin_glycosidase_sf"/>
</dbReference>
<dbReference type="InterPro" id="IPR012341">
    <property type="entry name" value="6hp_glycosidase-like_sf"/>
</dbReference>
<dbReference type="Pfam" id="PF01204">
    <property type="entry name" value="Trehalase"/>
    <property type="match status" value="1"/>
</dbReference>
<dbReference type="SUPFAM" id="SSF48208">
    <property type="entry name" value="Six-hairpin glycosidases"/>
    <property type="match status" value="1"/>
</dbReference>